<sequence length="145" mass="15959">MAEERPIGWWVRRLDSLLEEAVDSVVETEGLTRRHWQVLHSLATGTGHEADVAAALADFPGDVDVVVSDLVGRGWVVRLGTGRVGLAPDGAVAHDRVARAVERVRRHAADGLSRNEYERTILVLSRMVANIERALGRDGPDQPRR</sequence>
<evidence type="ECO:0000313" key="1">
    <source>
        <dbReference type="EMBL" id="GAA3165546.1"/>
    </source>
</evidence>
<dbReference type="RefSeq" id="WP_344688393.1">
    <property type="nucleotide sequence ID" value="NZ_BAAAVV010000003.1"/>
</dbReference>
<name>A0ABP6P3Z0_9ACTN</name>
<keyword evidence="2" id="KW-1185">Reference proteome</keyword>
<comment type="caution">
    <text evidence="1">The sequence shown here is derived from an EMBL/GenBank/DDBJ whole genome shotgun (WGS) entry which is preliminary data.</text>
</comment>
<dbReference type="EMBL" id="BAAAVV010000003">
    <property type="protein sequence ID" value="GAA3165546.1"/>
    <property type="molecule type" value="Genomic_DNA"/>
</dbReference>
<gene>
    <name evidence="1" type="ORF">GCM10010531_17580</name>
</gene>
<organism evidence="1 2">
    <name type="scientific">Blastococcus jejuensis</name>
    <dbReference type="NCBI Taxonomy" id="351224"/>
    <lineage>
        <taxon>Bacteria</taxon>
        <taxon>Bacillati</taxon>
        <taxon>Actinomycetota</taxon>
        <taxon>Actinomycetes</taxon>
        <taxon>Geodermatophilales</taxon>
        <taxon>Geodermatophilaceae</taxon>
        <taxon>Blastococcus</taxon>
    </lineage>
</organism>
<dbReference type="InterPro" id="IPR036388">
    <property type="entry name" value="WH-like_DNA-bd_sf"/>
</dbReference>
<evidence type="ECO:0000313" key="2">
    <source>
        <dbReference type="Proteomes" id="UP001499924"/>
    </source>
</evidence>
<protein>
    <submittedName>
        <fullName evidence="1">MarR family winged helix-turn-helix transcriptional regulator</fullName>
    </submittedName>
</protein>
<dbReference type="SUPFAM" id="SSF46785">
    <property type="entry name" value="Winged helix' DNA-binding domain"/>
    <property type="match status" value="1"/>
</dbReference>
<dbReference type="Proteomes" id="UP001499924">
    <property type="component" value="Unassembled WGS sequence"/>
</dbReference>
<proteinExistence type="predicted"/>
<dbReference type="InterPro" id="IPR036390">
    <property type="entry name" value="WH_DNA-bd_sf"/>
</dbReference>
<accession>A0ABP6P3Z0</accession>
<dbReference type="Gene3D" id="1.10.10.10">
    <property type="entry name" value="Winged helix-like DNA-binding domain superfamily/Winged helix DNA-binding domain"/>
    <property type="match status" value="1"/>
</dbReference>
<reference evidence="2" key="1">
    <citation type="journal article" date="2019" name="Int. J. Syst. Evol. Microbiol.">
        <title>The Global Catalogue of Microorganisms (GCM) 10K type strain sequencing project: providing services to taxonomists for standard genome sequencing and annotation.</title>
        <authorList>
            <consortium name="The Broad Institute Genomics Platform"/>
            <consortium name="The Broad Institute Genome Sequencing Center for Infectious Disease"/>
            <person name="Wu L."/>
            <person name="Ma J."/>
        </authorList>
    </citation>
    <scope>NUCLEOTIDE SEQUENCE [LARGE SCALE GENOMIC DNA]</scope>
    <source>
        <strain evidence="2">JCM 15614</strain>
    </source>
</reference>